<evidence type="ECO:0000256" key="2">
    <source>
        <dbReference type="ARBA" id="ARBA00022741"/>
    </source>
</evidence>
<evidence type="ECO:0000313" key="6">
    <source>
        <dbReference type="Proteomes" id="UP000005143"/>
    </source>
</evidence>
<gene>
    <name evidence="5" type="ORF">PAI11_40660</name>
</gene>
<reference evidence="5 6" key="1">
    <citation type="journal article" date="2013" name="Biodegradation">
        <title>Quantitative proteomic analysis of ibuprofen-degrading Patulibacter sp. strain I11.</title>
        <authorList>
            <person name="Almeida B."/>
            <person name="Kjeldal H."/>
            <person name="Lolas I."/>
            <person name="Knudsen A.D."/>
            <person name="Carvalho G."/>
            <person name="Nielsen K.L."/>
            <person name="Barreto Crespo M.T."/>
            <person name="Stensballe A."/>
            <person name="Nielsen J.L."/>
        </authorList>
    </citation>
    <scope>NUCLEOTIDE SEQUENCE [LARGE SCALE GENOMIC DNA]</scope>
    <source>
        <strain evidence="5 6">I11</strain>
    </source>
</reference>
<keyword evidence="6" id="KW-1185">Reference proteome</keyword>
<comment type="caution">
    <text evidence="5">The sequence shown here is derived from an EMBL/GenBank/DDBJ whole genome shotgun (WGS) entry which is preliminary data.</text>
</comment>
<dbReference type="PANTHER" id="PTHR42788">
    <property type="entry name" value="TAURINE IMPORT ATP-BINDING PROTEIN-RELATED"/>
    <property type="match status" value="1"/>
</dbReference>
<keyword evidence="1" id="KW-0813">Transport</keyword>
<keyword evidence="3 5" id="KW-0067">ATP-binding</keyword>
<dbReference type="PROSITE" id="PS50893">
    <property type="entry name" value="ABC_TRANSPORTER_2"/>
    <property type="match status" value="1"/>
</dbReference>
<evidence type="ECO:0000256" key="3">
    <source>
        <dbReference type="ARBA" id="ARBA00022840"/>
    </source>
</evidence>
<accession>H0EB41</accession>
<dbReference type="AlphaFoldDB" id="H0EB41"/>
<dbReference type="CDD" id="cd03293">
    <property type="entry name" value="ABC_NrtD_SsuB_transporters"/>
    <property type="match status" value="1"/>
</dbReference>
<evidence type="ECO:0000259" key="4">
    <source>
        <dbReference type="PROSITE" id="PS50893"/>
    </source>
</evidence>
<dbReference type="Pfam" id="PF00005">
    <property type="entry name" value="ABC_tran"/>
    <property type="match status" value="1"/>
</dbReference>
<dbReference type="SUPFAM" id="SSF52540">
    <property type="entry name" value="P-loop containing nucleoside triphosphate hydrolases"/>
    <property type="match status" value="1"/>
</dbReference>
<dbReference type="RefSeq" id="WP_007578701.1">
    <property type="nucleotide sequence ID" value="NZ_AGUD01000303.1"/>
</dbReference>
<evidence type="ECO:0000313" key="5">
    <source>
        <dbReference type="EMBL" id="EHN09116.1"/>
    </source>
</evidence>
<proteinExistence type="predicted"/>
<dbReference type="InterPro" id="IPR027417">
    <property type="entry name" value="P-loop_NTPase"/>
</dbReference>
<dbReference type="PATRIC" id="fig|1097667.3.peg.4031"/>
<dbReference type="PROSITE" id="PS00211">
    <property type="entry name" value="ABC_TRANSPORTER_1"/>
    <property type="match status" value="1"/>
</dbReference>
<dbReference type="SMART" id="SM00382">
    <property type="entry name" value="AAA"/>
    <property type="match status" value="1"/>
</dbReference>
<feature type="domain" description="ABC transporter" evidence="4">
    <location>
        <begin position="23"/>
        <end position="256"/>
    </location>
</feature>
<dbReference type="PANTHER" id="PTHR42788:SF19">
    <property type="entry name" value="ALIPHATIC SULFONATES IMPORT ATP-BINDING PROTEIN SSUB 2"/>
    <property type="match status" value="1"/>
</dbReference>
<dbReference type="OrthoDB" id="8773773at2"/>
<dbReference type="Gene3D" id="3.40.50.300">
    <property type="entry name" value="P-loop containing nucleotide triphosphate hydrolases"/>
    <property type="match status" value="1"/>
</dbReference>
<dbReference type="InterPro" id="IPR017871">
    <property type="entry name" value="ABC_transporter-like_CS"/>
</dbReference>
<sequence length="287" mass="30267">MSTPVRTAPPVSATAADPDAAVVALDGVGKTFANGTAALADVQLEVAPGELVSFVGPSGCGKSTVFRLIAGLADPTRGTVSVMGTSPQRARRDGSVAYVFQDPTLLPWASVRDNVALPLRLRGDGRRERAAAADRALELVGLDGHERDLPRQLSGGMRMRVSIARALVSRPRLLLMDEPFGALDEITRQALQGELLRIWRQADDMTVLFVTHNVFEAVYLSTRIAVMAPRPGRIAAALTVAEPYPREAAFRTSPQFSAAVAEVGAALHASALPAGASAPATEADRVQ</sequence>
<dbReference type="EMBL" id="AGUD01000303">
    <property type="protein sequence ID" value="EHN09116.1"/>
    <property type="molecule type" value="Genomic_DNA"/>
</dbReference>
<dbReference type="GO" id="GO:0005524">
    <property type="term" value="F:ATP binding"/>
    <property type="evidence" value="ECO:0007669"/>
    <property type="project" value="UniProtKB-KW"/>
</dbReference>
<keyword evidence="2" id="KW-0547">Nucleotide-binding</keyword>
<protein>
    <submittedName>
        <fullName evidence="5">Nitrate/sulfonate/bicarbonate ABC transporter ATP-binding protein</fullName>
    </submittedName>
</protein>
<organism evidence="5 6">
    <name type="scientific">Patulibacter medicamentivorans</name>
    <dbReference type="NCBI Taxonomy" id="1097667"/>
    <lineage>
        <taxon>Bacteria</taxon>
        <taxon>Bacillati</taxon>
        <taxon>Actinomycetota</taxon>
        <taxon>Thermoleophilia</taxon>
        <taxon>Solirubrobacterales</taxon>
        <taxon>Patulibacteraceae</taxon>
        <taxon>Patulibacter</taxon>
    </lineage>
</organism>
<dbReference type="InterPro" id="IPR050166">
    <property type="entry name" value="ABC_transporter_ATP-bind"/>
</dbReference>
<dbReference type="GO" id="GO:0016887">
    <property type="term" value="F:ATP hydrolysis activity"/>
    <property type="evidence" value="ECO:0007669"/>
    <property type="project" value="InterPro"/>
</dbReference>
<dbReference type="InterPro" id="IPR003593">
    <property type="entry name" value="AAA+_ATPase"/>
</dbReference>
<name>H0EB41_9ACTN</name>
<dbReference type="Proteomes" id="UP000005143">
    <property type="component" value="Unassembled WGS sequence"/>
</dbReference>
<dbReference type="InterPro" id="IPR003439">
    <property type="entry name" value="ABC_transporter-like_ATP-bd"/>
</dbReference>
<evidence type="ECO:0000256" key="1">
    <source>
        <dbReference type="ARBA" id="ARBA00022448"/>
    </source>
</evidence>